<proteinExistence type="predicted"/>
<accession>A0A444XZJ2</accession>
<reference evidence="1 2" key="1">
    <citation type="submission" date="2019-01" db="EMBL/GenBank/DDBJ databases">
        <title>Sequencing of cultivated peanut Arachis hypogaea provides insights into genome evolution and oil improvement.</title>
        <authorList>
            <person name="Chen X."/>
        </authorList>
    </citation>
    <scope>NUCLEOTIDE SEQUENCE [LARGE SCALE GENOMIC DNA]</scope>
    <source>
        <strain evidence="2">cv. Fuhuasheng</strain>
        <tissue evidence="1">Leaves</tissue>
    </source>
</reference>
<comment type="caution">
    <text evidence="1">The sequence shown here is derived from an EMBL/GenBank/DDBJ whole genome shotgun (WGS) entry which is preliminary data.</text>
</comment>
<keyword evidence="2" id="KW-1185">Reference proteome</keyword>
<gene>
    <name evidence="1" type="ORF">Ahy_B08g090129</name>
</gene>
<dbReference type="AlphaFoldDB" id="A0A444XZJ2"/>
<dbReference type="EMBL" id="SDMP01000018">
    <property type="protein sequence ID" value="RYQ95101.1"/>
    <property type="molecule type" value="Genomic_DNA"/>
</dbReference>
<evidence type="ECO:0000313" key="2">
    <source>
        <dbReference type="Proteomes" id="UP000289738"/>
    </source>
</evidence>
<sequence>MNNGILPCIKSRTDQKDIPLCYMLLWKGEGWRLILSYCQPSGLLGQPESMAIFGSEPVVSSSSKSYIKLTCVRHIRDTQPLDTWLSVQRYVRSYIFCLLRTILFADKSTTYAHTMYPPLLQNFEQIGTYSRGVRNSRTSLQGTVSCITV</sequence>
<protein>
    <submittedName>
        <fullName evidence="1">Uncharacterized protein</fullName>
    </submittedName>
</protein>
<evidence type="ECO:0000313" key="1">
    <source>
        <dbReference type="EMBL" id="RYQ95101.1"/>
    </source>
</evidence>
<dbReference type="Proteomes" id="UP000289738">
    <property type="component" value="Chromosome B08"/>
</dbReference>
<organism evidence="1 2">
    <name type="scientific">Arachis hypogaea</name>
    <name type="common">Peanut</name>
    <dbReference type="NCBI Taxonomy" id="3818"/>
    <lineage>
        <taxon>Eukaryota</taxon>
        <taxon>Viridiplantae</taxon>
        <taxon>Streptophyta</taxon>
        <taxon>Embryophyta</taxon>
        <taxon>Tracheophyta</taxon>
        <taxon>Spermatophyta</taxon>
        <taxon>Magnoliopsida</taxon>
        <taxon>eudicotyledons</taxon>
        <taxon>Gunneridae</taxon>
        <taxon>Pentapetalae</taxon>
        <taxon>rosids</taxon>
        <taxon>fabids</taxon>
        <taxon>Fabales</taxon>
        <taxon>Fabaceae</taxon>
        <taxon>Papilionoideae</taxon>
        <taxon>50 kb inversion clade</taxon>
        <taxon>dalbergioids sensu lato</taxon>
        <taxon>Dalbergieae</taxon>
        <taxon>Pterocarpus clade</taxon>
        <taxon>Arachis</taxon>
    </lineage>
</organism>
<name>A0A444XZJ2_ARAHY</name>